<dbReference type="AlphaFoldDB" id="A0A921HVA0"/>
<reference evidence="2" key="1">
    <citation type="journal article" date="2021" name="PeerJ">
        <title>Extensive microbial diversity within the chicken gut microbiome revealed by metagenomics and culture.</title>
        <authorList>
            <person name="Gilroy R."/>
            <person name="Ravi A."/>
            <person name="Getino M."/>
            <person name="Pursley I."/>
            <person name="Horton D.L."/>
            <person name="Alikhan N.F."/>
            <person name="Baker D."/>
            <person name="Gharbi K."/>
            <person name="Hall N."/>
            <person name="Watson M."/>
            <person name="Adriaenssens E.M."/>
            <person name="Foster-Nyarko E."/>
            <person name="Jarju S."/>
            <person name="Secka A."/>
            <person name="Antonio M."/>
            <person name="Oren A."/>
            <person name="Chaudhuri R.R."/>
            <person name="La Ragione R."/>
            <person name="Hildebrand F."/>
            <person name="Pallen M.J."/>
        </authorList>
    </citation>
    <scope>NUCLEOTIDE SEQUENCE</scope>
    <source>
        <strain evidence="2">CHK55-1828</strain>
    </source>
</reference>
<sequence length="293" mass="31902">MKQITFAMFVLLFATSMAVSAQSSTELRPSWAYTTPVPPAGANYFLSWGVGEGHDEQSAINAAWADALQKSLHELGVVGITQQDINAVATQGINAVVKFNIMKRRVVSATEPIVLGGNRMKIYILIQVQRDVNGADDFYSLDTGNFRDKNFDRQLKEYNASITGRYPFSGRVFVPGWAQFHKGSKGKGIFFIVAEAACIGGIVATESMRASYESKFSSTHDADKKRSYANKADNCANLRNGFIAGAAAVYLWNVIDGIAARGKRKPFMLGDAQLKVSPYVAPQTGGFALSLNF</sequence>
<evidence type="ECO:0000313" key="2">
    <source>
        <dbReference type="EMBL" id="HJF91545.1"/>
    </source>
</evidence>
<evidence type="ECO:0008006" key="4">
    <source>
        <dbReference type="Google" id="ProtNLM"/>
    </source>
</evidence>
<reference evidence="2" key="2">
    <citation type="submission" date="2021-09" db="EMBL/GenBank/DDBJ databases">
        <authorList>
            <person name="Gilroy R."/>
        </authorList>
    </citation>
    <scope>NUCLEOTIDE SEQUENCE</scope>
    <source>
        <strain evidence="2">CHK55-1828</strain>
    </source>
</reference>
<dbReference type="RefSeq" id="WP_276826835.1">
    <property type="nucleotide sequence ID" value="NZ_DYVX01000035.1"/>
</dbReference>
<feature type="signal peptide" evidence="1">
    <location>
        <begin position="1"/>
        <end position="21"/>
    </location>
</feature>
<proteinExistence type="predicted"/>
<comment type="caution">
    <text evidence="2">The sequence shown here is derived from an EMBL/GenBank/DDBJ whole genome shotgun (WGS) entry which is preliminary data.</text>
</comment>
<name>A0A921HVA0_9BACT</name>
<evidence type="ECO:0000313" key="3">
    <source>
        <dbReference type="Proteomes" id="UP000717835"/>
    </source>
</evidence>
<feature type="chain" id="PRO_5037587263" description="DUF5683 domain-containing protein" evidence="1">
    <location>
        <begin position="22"/>
        <end position="293"/>
    </location>
</feature>
<protein>
    <recommendedName>
        <fullName evidence="4">DUF5683 domain-containing protein</fullName>
    </recommendedName>
</protein>
<evidence type="ECO:0000256" key="1">
    <source>
        <dbReference type="SAM" id="SignalP"/>
    </source>
</evidence>
<dbReference type="Proteomes" id="UP000717835">
    <property type="component" value="Unassembled WGS sequence"/>
</dbReference>
<keyword evidence="1" id="KW-0732">Signal</keyword>
<organism evidence="2 3">
    <name type="scientific">Mediterranea massiliensis</name>
    <dbReference type="NCBI Taxonomy" id="1841865"/>
    <lineage>
        <taxon>Bacteria</taxon>
        <taxon>Pseudomonadati</taxon>
        <taxon>Bacteroidota</taxon>
        <taxon>Bacteroidia</taxon>
        <taxon>Bacteroidales</taxon>
        <taxon>Bacteroidaceae</taxon>
        <taxon>Mediterranea</taxon>
    </lineage>
</organism>
<gene>
    <name evidence="2" type="ORF">K8W02_04055</name>
</gene>
<accession>A0A921HVA0</accession>
<dbReference type="EMBL" id="DYVX01000035">
    <property type="protein sequence ID" value="HJF91545.1"/>
    <property type="molecule type" value="Genomic_DNA"/>
</dbReference>